<dbReference type="EMBL" id="FNSV01000005">
    <property type="protein sequence ID" value="SEC99388.1"/>
    <property type="molecule type" value="Genomic_DNA"/>
</dbReference>
<dbReference type="RefSeq" id="WP_074933867.1">
    <property type="nucleotide sequence ID" value="NZ_CP070609.1"/>
</dbReference>
<gene>
    <name evidence="1" type="ORF">SAMN04490239_6312</name>
</gene>
<reference evidence="2" key="1">
    <citation type="submission" date="2016-10" db="EMBL/GenBank/DDBJ databases">
        <authorList>
            <person name="Varghese N."/>
            <person name="Submissions S."/>
        </authorList>
    </citation>
    <scope>NUCLEOTIDE SEQUENCE [LARGE SCALE GENOMIC DNA]</scope>
    <source>
        <strain evidence="2">DSM 44498</strain>
    </source>
</reference>
<organism evidence="1 2">
    <name type="scientific">Rhodococcus koreensis</name>
    <dbReference type="NCBI Taxonomy" id="99653"/>
    <lineage>
        <taxon>Bacteria</taxon>
        <taxon>Bacillati</taxon>
        <taxon>Actinomycetota</taxon>
        <taxon>Actinomycetes</taxon>
        <taxon>Mycobacteriales</taxon>
        <taxon>Nocardiaceae</taxon>
        <taxon>Rhodococcus</taxon>
    </lineage>
</organism>
<name>A0A1H4X3A4_9NOCA</name>
<evidence type="ECO:0000313" key="2">
    <source>
        <dbReference type="Proteomes" id="UP000183561"/>
    </source>
</evidence>
<sequence length="105" mass="11834">MMFIELSLGFVALREFDDLSRLHVQAPPEMTLESIDSSLRAANLGRIDDLGTAITISELRARINEVWAPRSPAFDKMIAYATDKGWVSSDGRDLRAHIIRKESKM</sequence>
<proteinExistence type="predicted"/>
<keyword evidence="2" id="KW-1185">Reference proteome</keyword>
<dbReference type="AlphaFoldDB" id="A0A1H4X3A4"/>
<evidence type="ECO:0000313" key="1">
    <source>
        <dbReference type="EMBL" id="SEC99388.1"/>
    </source>
</evidence>
<dbReference type="OrthoDB" id="4484263at2"/>
<protein>
    <submittedName>
        <fullName evidence="1">Uncharacterized protein</fullName>
    </submittedName>
</protein>
<dbReference type="Proteomes" id="UP000183561">
    <property type="component" value="Unassembled WGS sequence"/>
</dbReference>
<accession>A0A1H4X3A4</accession>